<feature type="compositionally biased region" description="Polar residues" evidence="1">
    <location>
        <begin position="343"/>
        <end position="359"/>
    </location>
</feature>
<name>A0AAD9QVL8_ACRCE</name>
<sequence>MPSQETLQWSSFKAYDGISYTLEKRRDLKTVKSLFGNTFLDQNKDEEIAQCKELTQECDIRDLKSYLYKSQPCSNNDRCGSNNMSCESEHKHFKKGEAICTWQALLQSYFKKKPVTLMNSKWRKNFALALSMDVVECGECFGKNYHVLDLKPDPMYSRFGKLGNGFYISFSGLVFSSEIELKNFNLKMAEVDKKFSTELSEIQRQHNKLKAKAEETKLLSQGVESQEESDQDDEPKENHQLNKQSKVKDKEIWVVCIINSFLECSKIRYSRIFGKKVPTIDNDDSEDETGKLKHSNLQSTTHDGFDNHDEFTRQMEAKGGLMYESANRTVHQLTHDALPPPLSLQTLQERTSQTEQQGC</sequence>
<feature type="region of interest" description="Disordered" evidence="1">
    <location>
        <begin position="336"/>
        <end position="359"/>
    </location>
</feature>
<proteinExistence type="predicted"/>
<reference evidence="2" key="2">
    <citation type="journal article" date="2023" name="Science">
        <title>Genomic signatures of disease resistance in endangered staghorn corals.</title>
        <authorList>
            <person name="Vollmer S.V."/>
            <person name="Selwyn J.D."/>
            <person name="Despard B.A."/>
            <person name="Roesel C.L."/>
        </authorList>
    </citation>
    <scope>NUCLEOTIDE SEQUENCE</scope>
    <source>
        <strain evidence="2">K2</strain>
    </source>
</reference>
<protein>
    <submittedName>
        <fullName evidence="2">Uncharacterized protein</fullName>
    </submittedName>
</protein>
<evidence type="ECO:0000313" key="2">
    <source>
        <dbReference type="EMBL" id="KAK2567891.1"/>
    </source>
</evidence>
<evidence type="ECO:0000256" key="1">
    <source>
        <dbReference type="SAM" id="MobiDB-lite"/>
    </source>
</evidence>
<gene>
    <name evidence="2" type="ORF">P5673_007781</name>
</gene>
<evidence type="ECO:0000313" key="3">
    <source>
        <dbReference type="Proteomes" id="UP001249851"/>
    </source>
</evidence>
<comment type="caution">
    <text evidence="2">The sequence shown here is derived from an EMBL/GenBank/DDBJ whole genome shotgun (WGS) entry which is preliminary data.</text>
</comment>
<feature type="region of interest" description="Disordered" evidence="1">
    <location>
        <begin position="218"/>
        <end position="243"/>
    </location>
</feature>
<dbReference type="AlphaFoldDB" id="A0AAD9QVL8"/>
<dbReference type="EMBL" id="JARQWQ010000013">
    <property type="protein sequence ID" value="KAK2567891.1"/>
    <property type="molecule type" value="Genomic_DNA"/>
</dbReference>
<reference evidence="2" key="1">
    <citation type="journal article" date="2023" name="G3 (Bethesda)">
        <title>Whole genome assembly and annotation of the endangered Caribbean coral Acropora cervicornis.</title>
        <authorList>
            <person name="Selwyn J.D."/>
            <person name="Vollmer S.V."/>
        </authorList>
    </citation>
    <scope>NUCLEOTIDE SEQUENCE</scope>
    <source>
        <strain evidence="2">K2</strain>
    </source>
</reference>
<feature type="compositionally biased region" description="Acidic residues" evidence="1">
    <location>
        <begin position="225"/>
        <end position="235"/>
    </location>
</feature>
<keyword evidence="3" id="KW-1185">Reference proteome</keyword>
<accession>A0AAD9QVL8</accession>
<organism evidence="2 3">
    <name type="scientific">Acropora cervicornis</name>
    <name type="common">Staghorn coral</name>
    <dbReference type="NCBI Taxonomy" id="6130"/>
    <lineage>
        <taxon>Eukaryota</taxon>
        <taxon>Metazoa</taxon>
        <taxon>Cnidaria</taxon>
        <taxon>Anthozoa</taxon>
        <taxon>Hexacorallia</taxon>
        <taxon>Scleractinia</taxon>
        <taxon>Astrocoeniina</taxon>
        <taxon>Acroporidae</taxon>
        <taxon>Acropora</taxon>
    </lineage>
</organism>
<feature type="region of interest" description="Disordered" evidence="1">
    <location>
        <begin position="279"/>
        <end position="307"/>
    </location>
</feature>
<dbReference type="Proteomes" id="UP001249851">
    <property type="component" value="Unassembled WGS sequence"/>
</dbReference>